<dbReference type="GeneID" id="90993582"/>
<evidence type="ECO:0000256" key="2">
    <source>
        <dbReference type="RuleBase" id="RU003749"/>
    </source>
</evidence>
<feature type="domain" description="STAS" evidence="3">
    <location>
        <begin position="5"/>
        <end position="109"/>
    </location>
</feature>
<dbReference type="Gene3D" id="3.30.750.24">
    <property type="entry name" value="STAS domain"/>
    <property type="match status" value="1"/>
</dbReference>
<reference evidence="5" key="1">
    <citation type="submission" date="2016-11" db="EMBL/GenBank/DDBJ databases">
        <authorList>
            <person name="Varghese N."/>
            <person name="Submissions S."/>
        </authorList>
    </citation>
    <scope>NUCLEOTIDE SEQUENCE [LARGE SCALE GENOMIC DNA]</scope>
    <source>
        <strain evidence="5">DSM 18095</strain>
    </source>
</reference>
<dbReference type="NCBIfam" id="TIGR00377">
    <property type="entry name" value="ant_ant_sig"/>
    <property type="match status" value="1"/>
</dbReference>
<dbReference type="InterPro" id="IPR002645">
    <property type="entry name" value="STAS_dom"/>
</dbReference>
<proteinExistence type="inferred from homology"/>
<organism evidence="4 5">
    <name type="scientific">Tissierella praeacuta DSM 18095</name>
    <dbReference type="NCBI Taxonomy" id="1123404"/>
    <lineage>
        <taxon>Bacteria</taxon>
        <taxon>Bacillati</taxon>
        <taxon>Bacillota</taxon>
        <taxon>Tissierellia</taxon>
        <taxon>Tissierellales</taxon>
        <taxon>Tissierellaceae</taxon>
        <taxon>Tissierella</taxon>
    </lineage>
</organism>
<evidence type="ECO:0000256" key="1">
    <source>
        <dbReference type="ARBA" id="ARBA00009013"/>
    </source>
</evidence>
<evidence type="ECO:0000259" key="3">
    <source>
        <dbReference type="PROSITE" id="PS50801"/>
    </source>
</evidence>
<protein>
    <recommendedName>
        <fullName evidence="2">Anti-sigma factor antagonist</fullName>
    </recommendedName>
</protein>
<dbReference type="PANTHER" id="PTHR33495">
    <property type="entry name" value="ANTI-SIGMA FACTOR ANTAGONIST TM_1081-RELATED-RELATED"/>
    <property type="match status" value="1"/>
</dbReference>
<dbReference type="EMBL" id="FQTY01000020">
    <property type="protein sequence ID" value="SHF11575.1"/>
    <property type="molecule type" value="Genomic_DNA"/>
</dbReference>
<keyword evidence="5" id="KW-1185">Reference proteome</keyword>
<dbReference type="Pfam" id="PF01740">
    <property type="entry name" value="STAS"/>
    <property type="match status" value="1"/>
</dbReference>
<evidence type="ECO:0000313" key="5">
    <source>
        <dbReference type="Proteomes" id="UP000184114"/>
    </source>
</evidence>
<dbReference type="InterPro" id="IPR036513">
    <property type="entry name" value="STAS_dom_sf"/>
</dbReference>
<dbReference type="AlphaFoldDB" id="A0A1M4Z0T7"/>
<name>A0A1M4Z0T7_9FIRM</name>
<dbReference type="RefSeq" id="WP_072977544.1">
    <property type="nucleotide sequence ID" value="NZ_FQTY01000020.1"/>
</dbReference>
<dbReference type="InterPro" id="IPR003658">
    <property type="entry name" value="Anti-sigma_ant"/>
</dbReference>
<accession>A0A1M4Z0T7</accession>
<dbReference type="CDD" id="cd07043">
    <property type="entry name" value="STAS_anti-anti-sigma_factors"/>
    <property type="match status" value="1"/>
</dbReference>
<comment type="similarity">
    <text evidence="1 2">Belongs to the anti-sigma-factor antagonist family.</text>
</comment>
<sequence length="109" mass="12751">MSLNMEVQFDNIENKWVFLPNGEIDIYTSSKFKEEIFKHFSSKETDIIIDGQNLKYVDSTGLGALIAILKKLKDNDYKIYLSNIKPNIRKIFDITELDKLFIIRGEKDE</sequence>
<dbReference type="SUPFAM" id="SSF52091">
    <property type="entry name" value="SpoIIaa-like"/>
    <property type="match status" value="1"/>
</dbReference>
<dbReference type="PROSITE" id="PS50801">
    <property type="entry name" value="STAS"/>
    <property type="match status" value="1"/>
</dbReference>
<dbReference type="PANTHER" id="PTHR33495:SF2">
    <property type="entry name" value="ANTI-SIGMA FACTOR ANTAGONIST TM_1081-RELATED"/>
    <property type="match status" value="1"/>
</dbReference>
<gene>
    <name evidence="4" type="ORF">SAMN02745784_02867</name>
</gene>
<dbReference type="STRING" id="1123404.SAMN02745784_02867"/>
<dbReference type="Proteomes" id="UP000184114">
    <property type="component" value="Unassembled WGS sequence"/>
</dbReference>
<evidence type="ECO:0000313" key="4">
    <source>
        <dbReference type="EMBL" id="SHF11575.1"/>
    </source>
</evidence>
<dbReference type="GO" id="GO:0043856">
    <property type="term" value="F:anti-sigma factor antagonist activity"/>
    <property type="evidence" value="ECO:0007669"/>
    <property type="project" value="InterPro"/>
</dbReference>